<proteinExistence type="predicted"/>
<sequence>MPGSLRAHTDSDAGHHYGCAMHRIALGLAFLLALPLTACSDDGDATGTAPPKPGVTCMQHQKVVGHLEPTHAGLPQVDADIGRSWEPLSDAPDAGGIACANLSMERPPAGWKLVRYQLRMKDWLHTTTLSGRTLESLDTVLRLEAYECVRIDATLVLARAGHRDRWTGHTTISPRCKD</sequence>
<gene>
    <name evidence="1" type="ORF">GCM10011584_20180</name>
</gene>
<keyword evidence="2" id="KW-1185">Reference proteome</keyword>
<comment type="caution">
    <text evidence="1">The sequence shown here is derived from an EMBL/GenBank/DDBJ whole genome shotgun (WGS) entry which is preliminary data.</text>
</comment>
<reference evidence="2" key="1">
    <citation type="journal article" date="2019" name="Int. J. Syst. Evol. Microbiol.">
        <title>The Global Catalogue of Microorganisms (GCM) 10K type strain sequencing project: providing services to taxonomists for standard genome sequencing and annotation.</title>
        <authorList>
            <consortium name="The Broad Institute Genomics Platform"/>
            <consortium name="The Broad Institute Genome Sequencing Center for Infectious Disease"/>
            <person name="Wu L."/>
            <person name="Ma J."/>
        </authorList>
    </citation>
    <scope>NUCLEOTIDE SEQUENCE [LARGE SCALE GENOMIC DNA]</scope>
    <source>
        <strain evidence="2">CGMCC 4.7371</strain>
    </source>
</reference>
<evidence type="ECO:0000313" key="1">
    <source>
        <dbReference type="EMBL" id="GGO89820.1"/>
    </source>
</evidence>
<accession>A0ABQ2NFE4</accession>
<name>A0ABQ2NFE4_9ACTN</name>
<evidence type="ECO:0000313" key="2">
    <source>
        <dbReference type="Proteomes" id="UP000655410"/>
    </source>
</evidence>
<organism evidence="1 2">
    <name type="scientific">Nocardioides phosphati</name>
    <dbReference type="NCBI Taxonomy" id="1867775"/>
    <lineage>
        <taxon>Bacteria</taxon>
        <taxon>Bacillati</taxon>
        <taxon>Actinomycetota</taxon>
        <taxon>Actinomycetes</taxon>
        <taxon>Propionibacteriales</taxon>
        <taxon>Nocardioidaceae</taxon>
        <taxon>Nocardioides</taxon>
    </lineage>
</organism>
<protein>
    <recommendedName>
        <fullName evidence="3">Lipoprotein</fullName>
    </recommendedName>
</protein>
<dbReference type="Proteomes" id="UP000655410">
    <property type="component" value="Unassembled WGS sequence"/>
</dbReference>
<dbReference type="EMBL" id="BMNI01000004">
    <property type="protein sequence ID" value="GGO89820.1"/>
    <property type="molecule type" value="Genomic_DNA"/>
</dbReference>
<evidence type="ECO:0008006" key="3">
    <source>
        <dbReference type="Google" id="ProtNLM"/>
    </source>
</evidence>